<dbReference type="Gene3D" id="1.25.40.10">
    <property type="entry name" value="Tetratricopeptide repeat domain"/>
    <property type="match status" value="1"/>
</dbReference>
<proteinExistence type="inferred from homology"/>
<keyword evidence="7" id="KW-0227">DNA damage</keyword>
<gene>
    <name evidence="12" type="ORF">RJ639_005301</name>
</gene>
<dbReference type="PANTHER" id="PTHR11139:SF69">
    <property type="entry name" value="SERINE_THREONINE-PROTEIN KINASE ATR"/>
    <property type="match status" value="1"/>
</dbReference>
<evidence type="ECO:0000256" key="10">
    <source>
        <dbReference type="ARBA" id="ARBA00023242"/>
    </source>
</evidence>
<dbReference type="InterPro" id="IPR003151">
    <property type="entry name" value="PIK-rel_kinase_FAT"/>
</dbReference>
<evidence type="ECO:0000256" key="5">
    <source>
        <dbReference type="ARBA" id="ARBA00022679"/>
    </source>
</evidence>
<evidence type="ECO:0000256" key="4">
    <source>
        <dbReference type="ARBA" id="ARBA00022527"/>
    </source>
</evidence>
<keyword evidence="10" id="KW-0539">Nucleus</keyword>
<reference evidence="12" key="1">
    <citation type="submission" date="2022-12" db="EMBL/GenBank/DDBJ databases">
        <title>Draft genome assemblies for two species of Escallonia (Escalloniales).</title>
        <authorList>
            <person name="Chanderbali A."/>
            <person name="Dervinis C."/>
            <person name="Anghel I."/>
            <person name="Soltis D."/>
            <person name="Soltis P."/>
            <person name="Zapata F."/>
        </authorList>
    </citation>
    <scope>NUCLEOTIDE SEQUENCE</scope>
    <source>
        <strain evidence="12">UCBG64.0493</strain>
        <tissue evidence="12">Leaf</tissue>
    </source>
</reference>
<keyword evidence="13" id="KW-1185">Reference proteome</keyword>
<dbReference type="InterPro" id="IPR012993">
    <property type="entry name" value="UME"/>
</dbReference>
<dbReference type="SUPFAM" id="SSF48371">
    <property type="entry name" value="ARM repeat"/>
    <property type="match status" value="1"/>
</dbReference>
<comment type="subcellular location">
    <subcellularLocation>
        <location evidence="1">Nucleus</location>
    </subcellularLocation>
</comment>
<dbReference type="GO" id="GO:0005524">
    <property type="term" value="F:ATP binding"/>
    <property type="evidence" value="ECO:0007669"/>
    <property type="project" value="UniProtKB-KW"/>
</dbReference>
<dbReference type="InterPro" id="IPR050517">
    <property type="entry name" value="DDR_Repair_Kinase"/>
</dbReference>
<dbReference type="GO" id="GO:0005634">
    <property type="term" value="C:nucleus"/>
    <property type="evidence" value="ECO:0007669"/>
    <property type="project" value="UniProtKB-SubCell"/>
</dbReference>
<dbReference type="PANTHER" id="PTHR11139">
    <property type="entry name" value="ATAXIA TELANGIECTASIA MUTATED ATM -RELATED"/>
    <property type="match status" value="1"/>
</dbReference>
<evidence type="ECO:0000256" key="8">
    <source>
        <dbReference type="ARBA" id="ARBA00022777"/>
    </source>
</evidence>
<dbReference type="PROSITE" id="PS51189">
    <property type="entry name" value="FAT"/>
    <property type="match status" value="1"/>
</dbReference>
<dbReference type="GO" id="GO:0000077">
    <property type="term" value="P:DNA damage checkpoint signaling"/>
    <property type="evidence" value="ECO:0007669"/>
    <property type="project" value="TreeGrafter"/>
</dbReference>
<evidence type="ECO:0000259" key="11">
    <source>
        <dbReference type="PROSITE" id="PS51189"/>
    </source>
</evidence>
<dbReference type="GO" id="GO:0006281">
    <property type="term" value="P:DNA repair"/>
    <property type="evidence" value="ECO:0007669"/>
    <property type="project" value="TreeGrafter"/>
</dbReference>
<dbReference type="GO" id="GO:0005694">
    <property type="term" value="C:chromosome"/>
    <property type="evidence" value="ECO:0007669"/>
    <property type="project" value="TreeGrafter"/>
</dbReference>
<dbReference type="InterPro" id="IPR011990">
    <property type="entry name" value="TPR-like_helical_dom_sf"/>
</dbReference>
<evidence type="ECO:0000313" key="12">
    <source>
        <dbReference type="EMBL" id="KAK3015155.1"/>
    </source>
</evidence>
<keyword evidence="9" id="KW-0067">ATP-binding</keyword>
<evidence type="ECO:0000313" key="13">
    <source>
        <dbReference type="Proteomes" id="UP001188597"/>
    </source>
</evidence>
<keyword evidence="8" id="KW-0418">Kinase</keyword>
<evidence type="ECO:0000256" key="9">
    <source>
        <dbReference type="ARBA" id="ARBA00022840"/>
    </source>
</evidence>
<organism evidence="12 13">
    <name type="scientific">Escallonia herrerae</name>
    <dbReference type="NCBI Taxonomy" id="1293975"/>
    <lineage>
        <taxon>Eukaryota</taxon>
        <taxon>Viridiplantae</taxon>
        <taxon>Streptophyta</taxon>
        <taxon>Embryophyta</taxon>
        <taxon>Tracheophyta</taxon>
        <taxon>Spermatophyta</taxon>
        <taxon>Magnoliopsida</taxon>
        <taxon>eudicotyledons</taxon>
        <taxon>Gunneridae</taxon>
        <taxon>Pentapetalae</taxon>
        <taxon>asterids</taxon>
        <taxon>campanulids</taxon>
        <taxon>Escalloniales</taxon>
        <taxon>Escalloniaceae</taxon>
        <taxon>Escallonia</taxon>
    </lineage>
</organism>
<keyword evidence="6" id="KW-0547">Nucleotide-binding</keyword>
<protein>
    <recommendedName>
        <fullName evidence="3">non-specific serine/threonine protein kinase</fullName>
        <ecNumber evidence="3">2.7.11.1</ecNumber>
    </recommendedName>
</protein>
<evidence type="ECO:0000256" key="3">
    <source>
        <dbReference type="ARBA" id="ARBA00012513"/>
    </source>
</evidence>
<dbReference type="Pfam" id="PF08064">
    <property type="entry name" value="UME"/>
    <property type="match status" value="1"/>
</dbReference>
<dbReference type="Pfam" id="PF02259">
    <property type="entry name" value="FAT"/>
    <property type="match status" value="1"/>
</dbReference>
<evidence type="ECO:0000256" key="2">
    <source>
        <dbReference type="ARBA" id="ARBA00010769"/>
    </source>
</evidence>
<dbReference type="InterPro" id="IPR014009">
    <property type="entry name" value="PIK_FAT"/>
</dbReference>
<evidence type="ECO:0000256" key="1">
    <source>
        <dbReference type="ARBA" id="ARBA00004123"/>
    </source>
</evidence>
<dbReference type="EMBL" id="JAVXUP010001162">
    <property type="protein sequence ID" value="KAK3015155.1"/>
    <property type="molecule type" value="Genomic_DNA"/>
</dbReference>
<dbReference type="Pfam" id="PF23593">
    <property type="entry name" value="HEAT_ATR"/>
    <property type="match status" value="1"/>
</dbReference>
<keyword evidence="5" id="KW-0808">Transferase</keyword>
<dbReference type="InterPro" id="IPR056802">
    <property type="entry name" value="ATR-like_M-HEAT"/>
</dbReference>
<accession>A0AA88W0R9</accession>
<dbReference type="InterPro" id="IPR057564">
    <property type="entry name" value="HEAT_ATR"/>
</dbReference>
<evidence type="ECO:0000256" key="6">
    <source>
        <dbReference type="ARBA" id="ARBA00022741"/>
    </source>
</evidence>
<keyword evidence="4" id="KW-0723">Serine/threonine-protein kinase</keyword>
<dbReference type="EC" id="2.7.11.1" evidence="3"/>
<dbReference type="GO" id="GO:0004674">
    <property type="term" value="F:protein serine/threonine kinase activity"/>
    <property type="evidence" value="ECO:0007669"/>
    <property type="project" value="UniProtKB-KW"/>
</dbReference>
<evidence type="ECO:0000256" key="7">
    <source>
        <dbReference type="ARBA" id="ARBA00022763"/>
    </source>
</evidence>
<dbReference type="Proteomes" id="UP001188597">
    <property type="component" value="Unassembled WGS sequence"/>
</dbReference>
<dbReference type="GO" id="GO:0000723">
    <property type="term" value="P:telomere maintenance"/>
    <property type="evidence" value="ECO:0007669"/>
    <property type="project" value="TreeGrafter"/>
</dbReference>
<feature type="domain" description="FAT" evidence="11">
    <location>
        <begin position="1523"/>
        <end position="2112"/>
    </location>
</feature>
<dbReference type="SMART" id="SM00802">
    <property type="entry name" value="UME"/>
    <property type="match status" value="1"/>
</dbReference>
<comment type="caution">
    <text evidence="12">The sequence shown here is derived from an EMBL/GenBank/DDBJ whole genome shotgun (WGS) entry which is preliminary data.</text>
</comment>
<sequence>MANLSSLVHELRERIAASSSTPTNKKDDEALEIRFRSVLPNLLHAYVVPSSSANEREVIAVLKLLTHTVKNFPGVFFHGKASAVVPVVCRIVPFFAEPAFRSRHGVIFEAVGSLLSLLRTGDRDAYRQFFMDTMLVVEDLLCVASLCGGESLMKSKKVTLRCFSESLSRVSSDPALLNDFPACSTPAGGHGNLIDVTGKIRWQPLATWVVKLLCKCLSEGTLYVEGLINVPFVVAACTLLCYGDAELHMACFDFARVIGAVVNYDIVPSEKLIQSISIILSEDNKGLPVFRDLAYDTSMGGCLHALHSSCADDVVKLTAANLVNVFPNSVEKTRSKELKGALCSAYVRIANCCAPHIWKPDSLISMLCTSIPCSLLIDCFQVALSTLGPEIILEGPKADCSSGLPTSKNDYSELLRVGEKRPVQDPDTSMIKRPKLDEEFMNSNADSGEMNKIKYGGCEGKKEYADYMRTSLLWFVELLKPPCDEANSLTVEVALAALCTLCIVFCEYPHGHLSICIFQQIRKWIPWICEQVKQGFSITPDLSFFLEAVHSVLLMEMEDMFFRSKVDADSVLLVLKIPWTHPLVVNESRPPWKAKCLSLQILSKMGPILQCESDLEILDLGLNDEAEEVRTEAVNAMPVIILWSGRGILTHILKRLEFFGNQKHEQIKKPIPLSLGYLACLYGSFNGVSGPCECKLFLGKESKKYNWTEGCLLRGFWCSKCDKNVAQYDGLSVVPPAPDLVNIEFELEHDFANLLSLFFKLLYDESSEEVQVACVGIMRRILVHGTKSTLLTTRSEWIKCIEFLLLHRKKAVREAFSMQISVFLEEPVLSCLFLDGEATHMTREQIFLDKIKCALAEVEDPQIFETLLEATAEIMTAVDILSQLFLLSLIMLIDELDNPHVTVRMSASRLIQRSCFFHLKGGLELILVKAVHVRNEVYDYLSMRLLSRPEMVKEFAEAVLGVEMEEVVRRMIPAVLPKLVVNQRDNDQAIITLYELAKCLETDMVQLIVNWLPKVLAFALHRADGRDLHSALQFYHEHTGSDNQEIFAAALPALLDELISVDNKVQLTKVPQMIKEVAKILTGSEDLPGFLRNHFVGLLNSIDRKMLHTEDILLQKQAMKRIEMLINMMGSHLSTYLPKLMVLLMHAVDKESLQSEGLSVLQFFIKQLTKVAPSSTKHVISQIFAALIPFLEKAKESSLHLNKIVEILEELVFENRVILKQHIREFPPLPGIPALAEVNKVIDEARGVTTLKDQLRDVVDGLDHENLNVRYMVSCELSKLLKHRREDVTAVVTGEGDSDLDVLSSLITSLLRGCAEESRTAVGQRLKLVCADCLGSLGAVDPAKVKGFSSQRFKIACSDDDLIFELIHKHLARSFRAAPDTIIQDSAALAIQELLKIAGCEPSLDENVAASISQTLRIKKGNEVLSTMNGRGQRLWDRFSDYVKEIIAPCLTSRFQLPNVADFASAEEARHGITVEILSVLDAAASENTTAAVPGISSGQSEVCIQAMFTLLDNLGQWVDDIEQGLALSQCQAYARSLLYFESHVREKSGSFNPAAERSGIFEDEDVSFLMEIYGGLDEPDGLSGLACLRKSKSLQDQLLINKKAGNWAEVLTSCEQALQMEPTSVQRHSDVLNCLLNMCHLQAVVTHVDGLISRVPQYKKTWCMQGVQAAWRLGRWDLMDEYVNGADEEGLLCSSSESNASFDMDVAKILQAMMTKDHFSVAERIALSKQALIAPLAAAGMDSYARAYPYIVKLHMLRELEDFHSLLGEPAEISQPSLWTREPLLAFRRLVFSSGHLDAQVGNCWVQYAKLCRSAGHYETANRSILEAKASGAANVHIEKVKLLWSTRRADGAIAELQQSLLNMPVEVIGSAAISSITSLSLVPLNPPPLLCNTQALNENRDIAKTLLLYSRWIHYTGQKQKEDVISLYSRVRELQPKWEKGYFYMAKYCDELLVDARKRQEENFDFGPQMISSTSAIATSTSADSEKRWWSYLPDVLLFYAKGLHRGHKNLFQALPRLLTLWFDFGSIYKRSGSSSSKDMKNVHTKVLSIMRGCLKDLPTKHWLTVLPQLVSRICHQNEETARLVKHIITSVLRQYPQQSLWIMAAVSRSTVSSRKEAAADIIKSARMGSSQTGANSLFVQFATLIEHLTRLCFHAGQSKSKTINISTEFSSLKRMMPLDIMMPIQQSLTVQLSTYDMNVTESFTTDLPTISGIADEAEILSSLQRPKKVSLLYCQ</sequence>
<dbReference type="Pfam" id="PF25030">
    <property type="entry name" value="M-HEAT_ATR"/>
    <property type="match status" value="1"/>
</dbReference>
<name>A0AA88W0R9_9ASTE</name>
<dbReference type="InterPro" id="IPR016024">
    <property type="entry name" value="ARM-type_fold"/>
</dbReference>
<comment type="similarity">
    <text evidence="2">Belongs to the PI3/PI4-kinase family. ATM subfamily.</text>
</comment>